<protein>
    <submittedName>
        <fullName evidence="7">Acetate uptake transporter</fullName>
    </submittedName>
</protein>
<feature type="transmembrane region" description="Helical" evidence="6">
    <location>
        <begin position="104"/>
        <end position="121"/>
    </location>
</feature>
<evidence type="ECO:0000313" key="8">
    <source>
        <dbReference type="Proteomes" id="UP001232493"/>
    </source>
</evidence>
<name>A0ABY8PU03_9BACT</name>
<keyword evidence="8" id="KW-1185">Reference proteome</keyword>
<feature type="transmembrane region" description="Helical" evidence="6">
    <location>
        <begin position="74"/>
        <end position="92"/>
    </location>
</feature>
<dbReference type="InterPro" id="IPR047623">
    <property type="entry name" value="SatP"/>
</dbReference>
<reference evidence="7 8" key="1">
    <citation type="submission" date="2021-02" db="EMBL/GenBank/DDBJ databases">
        <title>Characterization of Marinitoga sp. nov. str. BP5-C20A.</title>
        <authorList>
            <person name="Erauso G."/>
            <person name="Postec A."/>
        </authorList>
    </citation>
    <scope>NUCLEOTIDE SEQUENCE [LARGE SCALE GENOMIC DNA]</scope>
    <source>
        <strain evidence="7 8">BP5-C20A</strain>
    </source>
</reference>
<keyword evidence="3 6" id="KW-0812">Transmembrane</keyword>
<dbReference type="RefSeq" id="WP_281000934.1">
    <property type="nucleotide sequence ID" value="NZ_CP069362.1"/>
</dbReference>
<dbReference type="Pfam" id="PF01184">
    <property type="entry name" value="Gpr1_Fun34_YaaH"/>
    <property type="match status" value="1"/>
</dbReference>
<gene>
    <name evidence="7" type="ORF">JRV97_05440</name>
</gene>
<dbReference type="InterPro" id="IPR000791">
    <property type="entry name" value="Gpr1/Fun34/SatP-like"/>
</dbReference>
<feature type="transmembrane region" description="Helical" evidence="6">
    <location>
        <begin position="42"/>
        <end position="62"/>
    </location>
</feature>
<evidence type="ECO:0000313" key="7">
    <source>
        <dbReference type="EMBL" id="WGS65993.1"/>
    </source>
</evidence>
<sequence>MEVKNVNVSEKLANPAPLGLMGFGMTTILLNLHNAGIIKLSVMIMTMGIFYGGLAQVIAGIFEMKKNNTFGATAFTSYGFFWLSLVGIWTMPKMGLGDPASAKAVAFYLLLWGIFTLFMYIGTLNGNKATQTVFGSLTILFFLLAIGDFTGIAVIKTIAGWEGIFCGASAFYTAMAEVLNEKLGKTILPL</sequence>
<organism evidence="7 8">
    <name type="scientific">Marinitoga aeolica</name>
    <dbReference type="NCBI Taxonomy" id="2809031"/>
    <lineage>
        <taxon>Bacteria</taxon>
        <taxon>Thermotogati</taxon>
        <taxon>Thermotogota</taxon>
        <taxon>Thermotogae</taxon>
        <taxon>Petrotogales</taxon>
        <taxon>Petrotogaceae</taxon>
        <taxon>Marinitoga</taxon>
    </lineage>
</organism>
<comment type="similarity">
    <text evidence="2">Belongs to the acetate uptake transporter (AceTr) (TC 2.A.96) family.</text>
</comment>
<accession>A0ABY8PU03</accession>
<dbReference type="PROSITE" id="PS01114">
    <property type="entry name" value="GPR1_FUN34_YAAH"/>
    <property type="match status" value="1"/>
</dbReference>
<comment type="subcellular location">
    <subcellularLocation>
        <location evidence="1">Membrane</location>
        <topology evidence="1">Multi-pass membrane protein</topology>
    </subcellularLocation>
</comment>
<feature type="transmembrane region" description="Helical" evidence="6">
    <location>
        <begin position="133"/>
        <end position="155"/>
    </location>
</feature>
<dbReference type="NCBIfam" id="NF038013">
    <property type="entry name" value="AceTr_1"/>
    <property type="match status" value="1"/>
</dbReference>
<dbReference type="PANTHER" id="PTHR30178:SF3">
    <property type="entry name" value="SUCCINATE-ACETATE_PROTON SYMPORTER SATP"/>
    <property type="match status" value="1"/>
</dbReference>
<proteinExistence type="inferred from homology"/>
<feature type="transmembrane region" description="Helical" evidence="6">
    <location>
        <begin position="12"/>
        <end position="30"/>
    </location>
</feature>
<dbReference type="PANTHER" id="PTHR30178">
    <property type="entry name" value="INNER MEMBRANE PROTEIN YAAH"/>
    <property type="match status" value="1"/>
</dbReference>
<evidence type="ECO:0000256" key="3">
    <source>
        <dbReference type="ARBA" id="ARBA00022692"/>
    </source>
</evidence>
<keyword evidence="5 6" id="KW-0472">Membrane</keyword>
<dbReference type="EMBL" id="CP069362">
    <property type="protein sequence ID" value="WGS65993.1"/>
    <property type="molecule type" value="Genomic_DNA"/>
</dbReference>
<evidence type="ECO:0000256" key="1">
    <source>
        <dbReference type="ARBA" id="ARBA00004141"/>
    </source>
</evidence>
<evidence type="ECO:0000256" key="4">
    <source>
        <dbReference type="ARBA" id="ARBA00022989"/>
    </source>
</evidence>
<evidence type="ECO:0000256" key="5">
    <source>
        <dbReference type="ARBA" id="ARBA00023136"/>
    </source>
</evidence>
<evidence type="ECO:0000256" key="2">
    <source>
        <dbReference type="ARBA" id="ARBA00005587"/>
    </source>
</evidence>
<keyword evidence="4 6" id="KW-1133">Transmembrane helix</keyword>
<evidence type="ECO:0000256" key="6">
    <source>
        <dbReference type="SAM" id="Phobius"/>
    </source>
</evidence>
<dbReference type="InterPro" id="IPR047622">
    <property type="entry name" value="GPR1_FUN34_YAAH"/>
</dbReference>
<dbReference type="Proteomes" id="UP001232493">
    <property type="component" value="Chromosome"/>
</dbReference>